<reference evidence="1 2" key="1">
    <citation type="journal article" date="2018" name="Environ. Microbiol.">
        <title>Novel energy conservation strategies and behaviour of Pelotomaculum schinkii driving syntrophic propionate catabolism.</title>
        <authorList>
            <person name="Hidalgo-Ahumada C.A.P."/>
            <person name="Nobu M.K."/>
            <person name="Narihiro T."/>
            <person name="Tamaki H."/>
            <person name="Liu W.T."/>
            <person name="Kamagata Y."/>
            <person name="Stams A.J.M."/>
            <person name="Imachi H."/>
            <person name="Sousa D.Z."/>
        </authorList>
    </citation>
    <scope>NUCLEOTIDE SEQUENCE [LARGE SCALE GENOMIC DNA]</scope>
    <source>
        <strain evidence="1 2">MGP</strain>
    </source>
</reference>
<sequence length="56" mass="6200">MTNLGGSSFYGRVKANECCMEIFDGPAKLVEHIRKNNNAVLSANDIDKWHFTTAIA</sequence>
<evidence type="ECO:0000313" key="2">
    <source>
        <dbReference type="Proteomes" id="UP000297597"/>
    </source>
</evidence>
<dbReference type="Proteomes" id="UP000297597">
    <property type="component" value="Unassembled WGS sequence"/>
</dbReference>
<gene>
    <name evidence="1" type="ORF">Pmgp_00191</name>
</gene>
<organism evidence="1 2">
    <name type="scientific">Pelotomaculum propionicicum</name>
    <dbReference type="NCBI Taxonomy" id="258475"/>
    <lineage>
        <taxon>Bacteria</taxon>
        <taxon>Bacillati</taxon>
        <taxon>Bacillota</taxon>
        <taxon>Clostridia</taxon>
        <taxon>Eubacteriales</taxon>
        <taxon>Desulfotomaculaceae</taxon>
        <taxon>Pelotomaculum</taxon>
    </lineage>
</organism>
<name>A0A4Y7RY66_9FIRM</name>
<comment type="caution">
    <text evidence="1">The sequence shown here is derived from an EMBL/GenBank/DDBJ whole genome shotgun (WGS) entry which is preliminary data.</text>
</comment>
<dbReference type="EMBL" id="QFFZ01000001">
    <property type="protein sequence ID" value="TEB13783.1"/>
    <property type="molecule type" value="Genomic_DNA"/>
</dbReference>
<accession>A0A4Y7RY66</accession>
<protein>
    <submittedName>
        <fullName evidence="1">Uncharacterized protein</fullName>
    </submittedName>
</protein>
<dbReference type="AlphaFoldDB" id="A0A4Y7RY66"/>
<keyword evidence="2" id="KW-1185">Reference proteome</keyword>
<proteinExistence type="predicted"/>
<evidence type="ECO:0000313" key="1">
    <source>
        <dbReference type="EMBL" id="TEB13783.1"/>
    </source>
</evidence>